<proteinExistence type="inferred from homology"/>
<keyword evidence="4 7" id="KW-1133">Transmembrane helix</keyword>
<dbReference type="Pfam" id="PF25917">
    <property type="entry name" value="BSH_RND"/>
    <property type="match status" value="1"/>
</dbReference>
<accession>A0A1M5ZDM0</accession>
<evidence type="ECO:0000256" key="6">
    <source>
        <dbReference type="SAM" id="Coils"/>
    </source>
</evidence>
<dbReference type="GO" id="GO:0016020">
    <property type="term" value="C:membrane"/>
    <property type="evidence" value="ECO:0007669"/>
    <property type="project" value="UniProtKB-SubCell"/>
</dbReference>
<dbReference type="Gene3D" id="2.40.30.170">
    <property type="match status" value="1"/>
</dbReference>
<feature type="transmembrane region" description="Helical" evidence="7">
    <location>
        <begin position="23"/>
        <end position="41"/>
    </location>
</feature>
<dbReference type="Pfam" id="PF26002">
    <property type="entry name" value="Beta-barrel_AprE"/>
    <property type="match status" value="1"/>
</dbReference>
<dbReference type="Gene3D" id="2.40.50.100">
    <property type="match status" value="1"/>
</dbReference>
<dbReference type="EMBL" id="FQXU01000008">
    <property type="protein sequence ID" value="SHI22317.1"/>
    <property type="molecule type" value="Genomic_DNA"/>
</dbReference>
<dbReference type="Proteomes" id="UP000184241">
    <property type="component" value="Unassembled WGS sequence"/>
</dbReference>
<evidence type="ECO:0000313" key="11">
    <source>
        <dbReference type="Proteomes" id="UP000184241"/>
    </source>
</evidence>
<dbReference type="InterPro" id="IPR058625">
    <property type="entry name" value="MdtA-like_BSH"/>
</dbReference>
<evidence type="ECO:0000313" key="10">
    <source>
        <dbReference type="EMBL" id="SHI22317.1"/>
    </source>
</evidence>
<feature type="coiled-coil region" evidence="6">
    <location>
        <begin position="102"/>
        <end position="139"/>
    </location>
</feature>
<reference evidence="10 11" key="1">
    <citation type="submission" date="2016-11" db="EMBL/GenBank/DDBJ databases">
        <authorList>
            <person name="Jaros S."/>
            <person name="Januszkiewicz K."/>
            <person name="Wedrychowicz H."/>
        </authorList>
    </citation>
    <scope>NUCLEOTIDE SEQUENCE [LARGE SCALE GENOMIC DNA]</scope>
    <source>
        <strain evidence="10 11">DSM 6191</strain>
    </source>
</reference>
<dbReference type="RefSeq" id="WP_073020396.1">
    <property type="nucleotide sequence ID" value="NZ_FQXU01000008.1"/>
</dbReference>
<keyword evidence="6" id="KW-0175">Coiled coil</keyword>
<evidence type="ECO:0000256" key="3">
    <source>
        <dbReference type="ARBA" id="ARBA00022692"/>
    </source>
</evidence>
<feature type="coiled-coil region" evidence="6">
    <location>
        <begin position="193"/>
        <end position="223"/>
    </location>
</feature>
<sequence>MKVYNINEITDSKLLYDKKPPRFMIYIIFIVVALLTAFIVWSTKSVKTYVVKGQGRITTNDKFNIMSKVSGEIKEVHIEEGKEVKEGDVLLVMNSPDAKYQIEQATGQIDLLNKRIELLKRAEKDATNLSNNFSKNNSEELEFYNRLQNNYAKRKDYEVNEERLRKQGYEEDQIKQYKDQAKIKLNQLYYETILSFTTEKQQLELEKSKLESQKASIDNSTNEYKLLSPITGKVHLNTSFNRGMVLQGGNLLGTITNEESEKIVETLIPGTDRPRVKVGDEVSMSVGGLNQAEYGTVKGEVISIDEDATIDNEQGNIYFKLKVKPEKTYLEDKKGQEVNLTLGMVTETRVKYEKITYMKYFMEQIGIKLS</sequence>
<dbReference type="PANTHER" id="PTHR30386:SF26">
    <property type="entry name" value="TRANSPORT PROTEIN COMB"/>
    <property type="match status" value="1"/>
</dbReference>
<evidence type="ECO:0000256" key="7">
    <source>
        <dbReference type="SAM" id="Phobius"/>
    </source>
</evidence>
<evidence type="ECO:0000256" key="5">
    <source>
        <dbReference type="ARBA" id="ARBA00023136"/>
    </source>
</evidence>
<evidence type="ECO:0000259" key="9">
    <source>
        <dbReference type="Pfam" id="PF26002"/>
    </source>
</evidence>
<protein>
    <submittedName>
        <fullName evidence="10">Multidrug resistance efflux pump</fullName>
    </submittedName>
</protein>
<dbReference type="AlphaFoldDB" id="A0A1M5ZDM0"/>
<keyword evidence="3 7" id="KW-0812">Transmembrane</keyword>
<evidence type="ECO:0000256" key="1">
    <source>
        <dbReference type="ARBA" id="ARBA00004167"/>
    </source>
</evidence>
<comment type="similarity">
    <text evidence="2">Belongs to the membrane fusion protein (MFP) (TC 8.A.1) family.</text>
</comment>
<dbReference type="PANTHER" id="PTHR30386">
    <property type="entry name" value="MEMBRANE FUSION SUBUNIT OF EMRAB-TOLC MULTIDRUG EFFLUX PUMP"/>
    <property type="match status" value="1"/>
</dbReference>
<keyword evidence="5 7" id="KW-0472">Membrane</keyword>
<evidence type="ECO:0000259" key="8">
    <source>
        <dbReference type="Pfam" id="PF25917"/>
    </source>
</evidence>
<evidence type="ECO:0000256" key="2">
    <source>
        <dbReference type="ARBA" id="ARBA00009477"/>
    </source>
</evidence>
<dbReference type="InterPro" id="IPR050739">
    <property type="entry name" value="MFP"/>
</dbReference>
<feature type="domain" description="Multidrug resistance protein MdtA-like barrel-sandwich hybrid" evidence="8">
    <location>
        <begin position="64"/>
        <end position="252"/>
    </location>
</feature>
<dbReference type="InterPro" id="IPR058982">
    <property type="entry name" value="Beta-barrel_AprE"/>
</dbReference>
<organism evidence="10 11">
    <name type="scientific">Clostridium intestinale DSM 6191</name>
    <dbReference type="NCBI Taxonomy" id="1121320"/>
    <lineage>
        <taxon>Bacteria</taxon>
        <taxon>Bacillati</taxon>
        <taxon>Bacillota</taxon>
        <taxon>Clostridia</taxon>
        <taxon>Eubacteriales</taxon>
        <taxon>Clostridiaceae</taxon>
        <taxon>Clostridium</taxon>
    </lineage>
</organism>
<dbReference type="SUPFAM" id="SSF111369">
    <property type="entry name" value="HlyD-like secretion proteins"/>
    <property type="match status" value="1"/>
</dbReference>
<feature type="domain" description="AprE-like beta-barrel" evidence="9">
    <location>
        <begin position="263"/>
        <end position="351"/>
    </location>
</feature>
<evidence type="ECO:0000256" key="4">
    <source>
        <dbReference type="ARBA" id="ARBA00022989"/>
    </source>
</evidence>
<name>A0A1M5ZDM0_9CLOT</name>
<gene>
    <name evidence="10" type="ORF">SAMN02745941_02834</name>
</gene>
<comment type="subcellular location">
    <subcellularLocation>
        <location evidence="1">Membrane</location>
        <topology evidence="1">Single-pass membrane protein</topology>
    </subcellularLocation>
</comment>